<proteinExistence type="predicted"/>
<keyword evidence="2" id="KW-0812">Transmembrane</keyword>
<dbReference type="AlphaFoldDB" id="A0A0F0CJ69"/>
<feature type="domain" description="Rhodanese" evidence="3">
    <location>
        <begin position="264"/>
        <end position="353"/>
    </location>
</feature>
<dbReference type="CDD" id="cd00158">
    <property type="entry name" value="RHOD"/>
    <property type="match status" value="1"/>
</dbReference>
<dbReference type="GO" id="GO:0046872">
    <property type="term" value="F:metal ion binding"/>
    <property type="evidence" value="ECO:0007669"/>
    <property type="project" value="UniProtKB-KW"/>
</dbReference>
<dbReference type="Gene3D" id="3.40.250.10">
    <property type="entry name" value="Rhodanese-like domain"/>
    <property type="match status" value="1"/>
</dbReference>
<dbReference type="GO" id="GO:0006749">
    <property type="term" value="P:glutathione metabolic process"/>
    <property type="evidence" value="ECO:0007669"/>
    <property type="project" value="InterPro"/>
</dbReference>
<comment type="caution">
    <text evidence="4">The sequence shown here is derived from an EMBL/GenBank/DDBJ whole genome shotgun (WGS) entry which is preliminary data.</text>
</comment>
<dbReference type="InterPro" id="IPR051682">
    <property type="entry name" value="Mito_Persulfide_Diox"/>
</dbReference>
<dbReference type="InterPro" id="IPR036866">
    <property type="entry name" value="RibonucZ/Hydroxyglut_hydro"/>
</dbReference>
<dbReference type="InterPro" id="IPR044528">
    <property type="entry name" value="POD-like_MBL-fold"/>
</dbReference>
<feature type="transmembrane region" description="Helical" evidence="2">
    <location>
        <begin position="388"/>
        <end position="413"/>
    </location>
</feature>
<sequence>MFLIKRNILVLLKNEFHLTRRANMDQFKMKQFAAGSCFSYILSSQEEALIIDPHISLLEEYAGYLAKEKLSLKFIVDTHTHADHFSLAAVMKKKYNAQILMHEKAVSSVADKRLKNDDKIALGSGSIRVIYTPGHTDDSVSFYADSRLFTGDVLLIGSVGRTDFQNGSPESMFNTLQKIKALPNATMIFPGHDYHEKRSSLLATEKNENPFLKENDKETFIKNMRAKVIPKPFNIDNIVRVNQKGEAALLEMISPKEAASLAQKNQRVKFLDVRSALEFAEVHIKDSINVPIDMISAKINDLSASGQAYIVLCRTGNRSPMAADMLIQSGIHDVKVMQGGMTRWQKEGLPVIKGQGGISLERQVRVIAGSLVLLGTLLSLTVHQGFVVIPIFVSCGLLFAGLTDNCLMGMLLMKLPYNKKLYKTKLGGGTCAMG</sequence>
<reference evidence="4 5" key="1">
    <citation type="submission" date="2015-02" db="EMBL/GenBank/DDBJ databases">
        <title>Single-cell genomics of uncultivated deep-branching MTB reveals a conserved set of magnetosome genes.</title>
        <authorList>
            <person name="Kolinko S."/>
            <person name="Richter M."/>
            <person name="Glockner F.O."/>
            <person name="Brachmann A."/>
            <person name="Schuler D."/>
        </authorList>
    </citation>
    <scope>NUCLEOTIDE SEQUENCE [LARGE SCALE GENOMIC DNA]</scope>
    <source>
        <strain evidence="4">SKK-01</strain>
    </source>
</reference>
<dbReference type="InterPro" id="IPR036873">
    <property type="entry name" value="Rhodanese-like_dom_sf"/>
</dbReference>
<organism evidence="4 5">
    <name type="scientific">Candidatus Omnitrophus magneticus</name>
    <dbReference type="NCBI Taxonomy" id="1609969"/>
    <lineage>
        <taxon>Bacteria</taxon>
        <taxon>Pseudomonadati</taxon>
        <taxon>Candidatus Omnitrophota</taxon>
        <taxon>Candidatus Omnitrophus</taxon>
    </lineage>
</organism>
<evidence type="ECO:0000313" key="5">
    <source>
        <dbReference type="Proteomes" id="UP000033428"/>
    </source>
</evidence>
<dbReference type="PROSITE" id="PS50206">
    <property type="entry name" value="RHODANESE_3"/>
    <property type="match status" value="1"/>
</dbReference>
<dbReference type="SMART" id="SM00849">
    <property type="entry name" value="Lactamase_B"/>
    <property type="match status" value="1"/>
</dbReference>
<dbReference type="SUPFAM" id="SSF52821">
    <property type="entry name" value="Rhodanese/Cell cycle control phosphatase"/>
    <property type="match status" value="1"/>
</dbReference>
<dbReference type="CDD" id="cd07724">
    <property type="entry name" value="POD-like_MBL-fold"/>
    <property type="match status" value="1"/>
</dbReference>
<protein>
    <submittedName>
        <fullName evidence="4">Beta-lactamase domain-containing protein</fullName>
    </submittedName>
</protein>
<name>A0A0F0CJ69_9BACT</name>
<dbReference type="GO" id="GO:0050313">
    <property type="term" value="F:sulfur dioxygenase activity"/>
    <property type="evidence" value="ECO:0007669"/>
    <property type="project" value="InterPro"/>
</dbReference>
<dbReference type="PANTHER" id="PTHR43084:SF1">
    <property type="entry name" value="PERSULFIDE DIOXYGENASE ETHE1, MITOCHONDRIAL"/>
    <property type="match status" value="1"/>
</dbReference>
<keyword evidence="2" id="KW-0472">Membrane</keyword>
<evidence type="ECO:0000256" key="1">
    <source>
        <dbReference type="ARBA" id="ARBA00022723"/>
    </source>
</evidence>
<keyword evidence="2" id="KW-1133">Transmembrane helix</keyword>
<dbReference type="GO" id="GO:0070813">
    <property type="term" value="P:hydrogen sulfide metabolic process"/>
    <property type="evidence" value="ECO:0007669"/>
    <property type="project" value="TreeGrafter"/>
</dbReference>
<dbReference type="PANTHER" id="PTHR43084">
    <property type="entry name" value="PERSULFIDE DIOXYGENASE ETHE1"/>
    <property type="match status" value="1"/>
</dbReference>
<keyword evidence="1" id="KW-0479">Metal-binding</keyword>
<dbReference type="Pfam" id="PF00581">
    <property type="entry name" value="Rhodanese"/>
    <property type="match status" value="1"/>
</dbReference>
<dbReference type="InterPro" id="IPR001763">
    <property type="entry name" value="Rhodanese-like_dom"/>
</dbReference>
<gene>
    <name evidence="4" type="ORF">OMAG_002926</name>
</gene>
<dbReference type="Proteomes" id="UP000033428">
    <property type="component" value="Unassembled WGS sequence"/>
</dbReference>
<dbReference type="Gene3D" id="3.60.15.10">
    <property type="entry name" value="Ribonuclease Z/Hydroxyacylglutathione hydrolase-like"/>
    <property type="match status" value="1"/>
</dbReference>
<accession>A0A0F0CJ69</accession>
<dbReference type="Pfam" id="PF11127">
    <property type="entry name" value="YgaP-like_TM"/>
    <property type="match status" value="1"/>
</dbReference>
<dbReference type="Gene3D" id="6.10.140.1340">
    <property type="match status" value="1"/>
</dbReference>
<evidence type="ECO:0000256" key="2">
    <source>
        <dbReference type="SAM" id="Phobius"/>
    </source>
</evidence>
<dbReference type="EMBL" id="JYNY01000634">
    <property type="protein sequence ID" value="KJJ83252.1"/>
    <property type="molecule type" value="Genomic_DNA"/>
</dbReference>
<dbReference type="SUPFAM" id="SSF56281">
    <property type="entry name" value="Metallo-hydrolase/oxidoreductase"/>
    <property type="match status" value="1"/>
</dbReference>
<dbReference type="InterPro" id="IPR021309">
    <property type="entry name" value="YgaP-like_TM"/>
</dbReference>
<evidence type="ECO:0000313" key="4">
    <source>
        <dbReference type="EMBL" id="KJJ83252.1"/>
    </source>
</evidence>
<keyword evidence="5" id="KW-1185">Reference proteome</keyword>
<evidence type="ECO:0000259" key="3">
    <source>
        <dbReference type="PROSITE" id="PS50206"/>
    </source>
</evidence>
<dbReference type="Pfam" id="PF00753">
    <property type="entry name" value="Lactamase_B"/>
    <property type="match status" value="1"/>
</dbReference>
<dbReference type="PATRIC" id="fig|1609969.3.peg.3130"/>
<dbReference type="SMART" id="SM00450">
    <property type="entry name" value="RHOD"/>
    <property type="match status" value="1"/>
</dbReference>
<dbReference type="InterPro" id="IPR001279">
    <property type="entry name" value="Metallo-B-lactamas"/>
</dbReference>